<accession>A0A0G1MHN5</accession>
<protein>
    <submittedName>
        <fullName evidence="4">Glycosyl transferase group 1</fullName>
    </submittedName>
</protein>
<dbReference type="InterPro" id="IPR028098">
    <property type="entry name" value="Glyco_trans_4-like_N"/>
</dbReference>
<evidence type="ECO:0000256" key="1">
    <source>
        <dbReference type="ARBA" id="ARBA00022679"/>
    </source>
</evidence>
<dbReference type="PANTHER" id="PTHR46401:SF2">
    <property type="entry name" value="GLYCOSYLTRANSFERASE WBBK-RELATED"/>
    <property type="match status" value="1"/>
</dbReference>
<comment type="caution">
    <text evidence="4">The sequence shown here is derived from an EMBL/GenBank/DDBJ whole genome shotgun (WGS) entry which is preliminary data.</text>
</comment>
<organism evidence="4 5">
    <name type="scientific">Candidatus Magasanikbacteria bacterium GW2011_GWA2_45_39</name>
    <dbReference type="NCBI Taxonomy" id="1619041"/>
    <lineage>
        <taxon>Bacteria</taxon>
        <taxon>Candidatus Magasanikiibacteriota</taxon>
    </lineage>
</organism>
<dbReference type="InterPro" id="IPR001296">
    <property type="entry name" value="Glyco_trans_1"/>
</dbReference>
<dbReference type="GO" id="GO:0016757">
    <property type="term" value="F:glycosyltransferase activity"/>
    <property type="evidence" value="ECO:0007669"/>
    <property type="project" value="InterPro"/>
</dbReference>
<dbReference type="PATRIC" id="fig|1619041.3.peg.153"/>
<dbReference type="PANTHER" id="PTHR46401">
    <property type="entry name" value="GLYCOSYLTRANSFERASE WBBK-RELATED"/>
    <property type="match status" value="1"/>
</dbReference>
<dbReference type="GO" id="GO:0009103">
    <property type="term" value="P:lipopolysaccharide biosynthetic process"/>
    <property type="evidence" value="ECO:0007669"/>
    <property type="project" value="TreeGrafter"/>
</dbReference>
<evidence type="ECO:0000313" key="4">
    <source>
        <dbReference type="EMBL" id="KKU07886.1"/>
    </source>
</evidence>
<name>A0A0G1MHN5_9BACT</name>
<feature type="domain" description="Glycosyl transferase family 1" evidence="2">
    <location>
        <begin position="197"/>
        <end position="358"/>
    </location>
</feature>
<evidence type="ECO:0000259" key="3">
    <source>
        <dbReference type="Pfam" id="PF13439"/>
    </source>
</evidence>
<dbReference type="SUPFAM" id="SSF53756">
    <property type="entry name" value="UDP-Glycosyltransferase/glycogen phosphorylase"/>
    <property type="match status" value="1"/>
</dbReference>
<proteinExistence type="predicted"/>
<gene>
    <name evidence="4" type="ORF">UX10_C0004G0014</name>
</gene>
<evidence type="ECO:0000313" key="5">
    <source>
        <dbReference type="Proteomes" id="UP000033999"/>
    </source>
</evidence>
<dbReference type="Gene3D" id="3.40.50.2000">
    <property type="entry name" value="Glycogen Phosphorylase B"/>
    <property type="match status" value="2"/>
</dbReference>
<dbReference type="CDD" id="cd03809">
    <property type="entry name" value="GT4_MtfB-like"/>
    <property type="match status" value="1"/>
</dbReference>
<dbReference type="Pfam" id="PF00534">
    <property type="entry name" value="Glycos_transf_1"/>
    <property type="match status" value="1"/>
</dbReference>
<feature type="domain" description="Glycosyltransferase subfamily 4-like N-terminal" evidence="3">
    <location>
        <begin position="17"/>
        <end position="172"/>
    </location>
</feature>
<keyword evidence="1 4" id="KW-0808">Transferase</keyword>
<dbReference type="Pfam" id="PF13439">
    <property type="entry name" value="Glyco_transf_4"/>
    <property type="match status" value="1"/>
</dbReference>
<dbReference type="EMBL" id="LCKX01000004">
    <property type="protein sequence ID" value="KKU07886.1"/>
    <property type="molecule type" value="Genomic_DNA"/>
</dbReference>
<reference evidence="4 5" key="1">
    <citation type="journal article" date="2015" name="Nature">
        <title>rRNA introns, odd ribosomes, and small enigmatic genomes across a large radiation of phyla.</title>
        <authorList>
            <person name="Brown C.T."/>
            <person name="Hug L.A."/>
            <person name="Thomas B.C."/>
            <person name="Sharon I."/>
            <person name="Castelle C.J."/>
            <person name="Singh A."/>
            <person name="Wilkins M.J."/>
            <person name="Williams K.H."/>
            <person name="Banfield J.F."/>
        </authorList>
    </citation>
    <scope>NUCLEOTIDE SEQUENCE [LARGE SCALE GENOMIC DNA]</scope>
</reference>
<evidence type="ECO:0000259" key="2">
    <source>
        <dbReference type="Pfam" id="PF00534"/>
    </source>
</evidence>
<sequence>MLIGIDASRANNEQKTGVEWYAWALIQELKKIISSEHRVVLYTREPLRGELGVLPNNWQEKVLKWPPKRLWTQVRLSWEMYRKAPDVLFVPAHVMPLVHPARTILTIHDLGGVRFPAGYSLFERWYGVASTRSAFNSMHTQIVVPSQFTAAELHTLLGASLERVKVVYNGYDSRIFNTDIPDELIVEVKRSYGLRGRYVMSISRLEEKKNTLGIIKGFELWCEKCEKKSAGSAKEWQLLLLGKPGYGYADVAPAIEKSKYRGQIVRPGWVESADVPVLMKGAFAFLFPSFYEGFGIPAVEAFAVGTPVIVSYSGSLPEICAEAALYVNPFKPAEIAVQIELLLNDWLLRQTLIAAGLKRAQMFSWKKSAREIAELILLN</sequence>
<dbReference type="AlphaFoldDB" id="A0A0G1MHN5"/>
<dbReference type="Proteomes" id="UP000033999">
    <property type="component" value="Unassembled WGS sequence"/>
</dbReference>